<evidence type="ECO:0000256" key="1">
    <source>
        <dbReference type="SAM" id="MobiDB-lite"/>
    </source>
</evidence>
<reference evidence="2 3" key="1">
    <citation type="journal article" date="2019" name="G3 (Bethesda)">
        <title>Sequencing of a Wild Apple (Malus baccata) Genome Unravels the Differences Between Cultivated and Wild Apple Species Regarding Disease Resistance and Cold Tolerance.</title>
        <authorList>
            <person name="Chen X."/>
        </authorList>
    </citation>
    <scope>NUCLEOTIDE SEQUENCE [LARGE SCALE GENOMIC DNA]</scope>
    <source>
        <strain evidence="3">cv. Shandingzi</strain>
        <tissue evidence="2">Leaves</tissue>
    </source>
</reference>
<name>A0A540KQB4_MALBA</name>
<dbReference type="AlphaFoldDB" id="A0A540KQB4"/>
<proteinExistence type="predicted"/>
<evidence type="ECO:0000313" key="3">
    <source>
        <dbReference type="Proteomes" id="UP000315295"/>
    </source>
</evidence>
<evidence type="ECO:0000313" key="2">
    <source>
        <dbReference type="EMBL" id="TQD76406.1"/>
    </source>
</evidence>
<feature type="region of interest" description="Disordered" evidence="1">
    <location>
        <begin position="32"/>
        <end position="51"/>
    </location>
</feature>
<dbReference type="EMBL" id="VIEB01001031">
    <property type="protein sequence ID" value="TQD76406.1"/>
    <property type="molecule type" value="Genomic_DNA"/>
</dbReference>
<keyword evidence="3" id="KW-1185">Reference proteome</keyword>
<protein>
    <submittedName>
        <fullName evidence="2">Uncharacterized protein</fullName>
    </submittedName>
</protein>
<gene>
    <name evidence="2" type="ORF">C1H46_038061</name>
</gene>
<dbReference type="Proteomes" id="UP000315295">
    <property type="component" value="Unassembled WGS sequence"/>
</dbReference>
<organism evidence="2 3">
    <name type="scientific">Malus baccata</name>
    <name type="common">Siberian crab apple</name>
    <name type="synonym">Pyrus baccata</name>
    <dbReference type="NCBI Taxonomy" id="106549"/>
    <lineage>
        <taxon>Eukaryota</taxon>
        <taxon>Viridiplantae</taxon>
        <taxon>Streptophyta</taxon>
        <taxon>Embryophyta</taxon>
        <taxon>Tracheophyta</taxon>
        <taxon>Spermatophyta</taxon>
        <taxon>Magnoliopsida</taxon>
        <taxon>eudicotyledons</taxon>
        <taxon>Gunneridae</taxon>
        <taxon>Pentapetalae</taxon>
        <taxon>rosids</taxon>
        <taxon>fabids</taxon>
        <taxon>Rosales</taxon>
        <taxon>Rosaceae</taxon>
        <taxon>Amygdaloideae</taxon>
        <taxon>Maleae</taxon>
        <taxon>Malus</taxon>
    </lineage>
</organism>
<comment type="caution">
    <text evidence="2">The sequence shown here is derived from an EMBL/GenBank/DDBJ whole genome shotgun (WGS) entry which is preliminary data.</text>
</comment>
<sequence length="51" mass="6078">MNLAIDSFFAIKSAVNFLDDRYFSYVDEEMEARRETSSNHAPRFERDEIEN</sequence>
<accession>A0A540KQB4</accession>